<evidence type="ECO:0000256" key="1">
    <source>
        <dbReference type="SAM" id="MobiDB-lite"/>
    </source>
</evidence>
<dbReference type="Ensembl" id="ENSSFOT00015077294.1">
    <property type="protein sequence ID" value="ENSSFOP00015077761.1"/>
    <property type="gene ID" value="ENSSFOG00015032634.1"/>
</dbReference>
<dbReference type="Proteomes" id="UP000694397">
    <property type="component" value="Chromosome 20"/>
</dbReference>
<feature type="region of interest" description="Disordered" evidence="1">
    <location>
        <begin position="1"/>
        <end position="25"/>
    </location>
</feature>
<accession>A0A8C9WRI3</accession>
<evidence type="ECO:0000313" key="2">
    <source>
        <dbReference type="Ensembl" id="ENSSFOP00015077761.1"/>
    </source>
</evidence>
<proteinExistence type="predicted"/>
<keyword evidence="3" id="KW-1185">Reference proteome</keyword>
<reference evidence="2" key="2">
    <citation type="submission" date="2025-08" db="UniProtKB">
        <authorList>
            <consortium name="Ensembl"/>
        </authorList>
    </citation>
    <scope>IDENTIFICATION</scope>
</reference>
<feature type="compositionally biased region" description="Low complexity" evidence="1">
    <location>
        <begin position="1"/>
        <end position="10"/>
    </location>
</feature>
<protein>
    <submittedName>
        <fullName evidence="2">Uncharacterized protein</fullName>
    </submittedName>
</protein>
<dbReference type="AlphaFoldDB" id="A0A8C9WRI3"/>
<reference evidence="2" key="3">
    <citation type="submission" date="2025-09" db="UniProtKB">
        <authorList>
            <consortium name="Ensembl"/>
        </authorList>
    </citation>
    <scope>IDENTIFICATION</scope>
</reference>
<sequence length="105" mass="12061">KRVPVSSCFSPPSPRSPHRANPTQKTKTNYCWSRFYWDCDQDVDNSSLDAKEQDDVTYVSLLFLTITNPRHFTLMTGNETDTKTHMYWSTCSGVLQLSILGFSFI</sequence>
<organism evidence="2 3">
    <name type="scientific">Scleropages formosus</name>
    <name type="common">Asian bonytongue</name>
    <name type="synonym">Osteoglossum formosum</name>
    <dbReference type="NCBI Taxonomy" id="113540"/>
    <lineage>
        <taxon>Eukaryota</taxon>
        <taxon>Metazoa</taxon>
        <taxon>Chordata</taxon>
        <taxon>Craniata</taxon>
        <taxon>Vertebrata</taxon>
        <taxon>Euteleostomi</taxon>
        <taxon>Actinopterygii</taxon>
        <taxon>Neopterygii</taxon>
        <taxon>Teleostei</taxon>
        <taxon>Osteoglossocephala</taxon>
        <taxon>Osteoglossomorpha</taxon>
        <taxon>Osteoglossiformes</taxon>
        <taxon>Osteoglossidae</taxon>
        <taxon>Scleropages</taxon>
    </lineage>
</organism>
<evidence type="ECO:0000313" key="3">
    <source>
        <dbReference type="Proteomes" id="UP000694397"/>
    </source>
</evidence>
<reference evidence="2 3" key="1">
    <citation type="submission" date="2019-04" db="EMBL/GenBank/DDBJ databases">
        <authorList>
            <consortium name="Wellcome Sanger Institute Data Sharing"/>
        </authorList>
    </citation>
    <scope>NUCLEOTIDE SEQUENCE [LARGE SCALE GENOMIC DNA]</scope>
</reference>
<name>A0A8C9WRI3_SCLFO</name>